<dbReference type="Proteomes" id="UP000252182">
    <property type="component" value="Chromosome"/>
</dbReference>
<dbReference type="PROSITE" id="PS51257">
    <property type="entry name" value="PROKAR_LIPOPROTEIN"/>
    <property type="match status" value="1"/>
</dbReference>
<dbReference type="RefSeq" id="WP_157964355.1">
    <property type="nucleotide sequence ID" value="NZ_CP031124.1"/>
</dbReference>
<dbReference type="PROSITE" id="PS50056">
    <property type="entry name" value="TYR_PHOSPHATASE_2"/>
    <property type="match status" value="1"/>
</dbReference>
<dbReference type="KEGG" id="hyf:DTO96_101341"/>
<feature type="signal peptide" evidence="2">
    <location>
        <begin position="1"/>
        <end position="18"/>
    </location>
</feature>
<keyword evidence="2" id="KW-0732">Signal</keyword>
<feature type="chain" id="PRO_5016897676" description="Tyrosine specific protein phosphatases domain-containing protein" evidence="2">
    <location>
        <begin position="19"/>
        <end position="208"/>
    </location>
</feature>
<accession>A0A345DB72</accession>
<proteinExistence type="inferred from homology"/>
<dbReference type="Gene3D" id="3.90.190.10">
    <property type="entry name" value="Protein tyrosine phosphatase superfamily"/>
    <property type="match status" value="1"/>
</dbReference>
<dbReference type="InterPro" id="IPR016130">
    <property type="entry name" value="Tyr_Pase_AS"/>
</dbReference>
<evidence type="ECO:0000313" key="5">
    <source>
        <dbReference type="Proteomes" id="UP000252182"/>
    </source>
</evidence>
<dbReference type="PROSITE" id="PS00383">
    <property type="entry name" value="TYR_PHOSPHATASE_1"/>
    <property type="match status" value="1"/>
</dbReference>
<reference evidence="5" key="1">
    <citation type="submission" date="2018-07" db="EMBL/GenBank/DDBJ databases">
        <authorList>
            <person name="Kim H."/>
        </authorList>
    </citation>
    <scope>NUCLEOTIDE SEQUENCE [LARGE SCALE GENOMIC DNA]</scope>
    <source>
        <strain evidence="5">F02</strain>
    </source>
</reference>
<name>A0A345DB72_9BURK</name>
<sequence>MLKKLTALCITLTLFACAQTGLPPDQRPNTWAQPVSIPGLPNLHQVSPTLFRSAQPDFEGLVIVNNMQRFSAQQDAPLRTVLSLRPDRSDEKIYPSRNVHYERIEMNTWDIKDADVIKALRIINTPAMQPVLLHCQHGADRTGLISAIYRIMYQGWSKDEAIREMTLGNFGYHPMWKNLIEYINQLDVADLRKKVEAEGPYPEPPFPY</sequence>
<dbReference type="AlphaFoldDB" id="A0A345DB72"/>
<feature type="domain" description="Tyrosine specific protein phosphatases" evidence="3">
    <location>
        <begin position="114"/>
        <end position="165"/>
    </location>
</feature>
<dbReference type="InterPro" id="IPR004861">
    <property type="entry name" value="Siw14-like"/>
</dbReference>
<keyword evidence="5" id="KW-1185">Reference proteome</keyword>
<evidence type="ECO:0000313" key="4">
    <source>
        <dbReference type="EMBL" id="AXF85610.1"/>
    </source>
</evidence>
<dbReference type="InterPro" id="IPR000387">
    <property type="entry name" value="Tyr_Pase_dom"/>
</dbReference>
<dbReference type="EMBL" id="CP031124">
    <property type="protein sequence ID" value="AXF85610.1"/>
    <property type="molecule type" value="Genomic_DNA"/>
</dbReference>
<dbReference type="SUPFAM" id="SSF52799">
    <property type="entry name" value="(Phosphotyrosine protein) phosphatases II"/>
    <property type="match status" value="1"/>
</dbReference>
<dbReference type="GO" id="GO:0016791">
    <property type="term" value="F:phosphatase activity"/>
    <property type="evidence" value="ECO:0007669"/>
    <property type="project" value="TreeGrafter"/>
</dbReference>
<protein>
    <recommendedName>
        <fullName evidence="3">Tyrosine specific protein phosphatases domain-containing protein</fullName>
    </recommendedName>
</protein>
<organism evidence="4 5">
    <name type="scientific">Ephemeroptericola cinctiostellae</name>
    <dbReference type="NCBI Taxonomy" id="2268024"/>
    <lineage>
        <taxon>Bacteria</taxon>
        <taxon>Pseudomonadati</taxon>
        <taxon>Pseudomonadota</taxon>
        <taxon>Betaproteobacteria</taxon>
        <taxon>Burkholderiales</taxon>
        <taxon>Burkholderiaceae</taxon>
        <taxon>Ephemeroptericola</taxon>
    </lineage>
</organism>
<evidence type="ECO:0000259" key="3">
    <source>
        <dbReference type="PROSITE" id="PS50056"/>
    </source>
</evidence>
<gene>
    <name evidence="4" type="ORF">DTO96_101341</name>
</gene>
<dbReference type="InterPro" id="IPR029021">
    <property type="entry name" value="Prot-tyrosine_phosphatase-like"/>
</dbReference>
<dbReference type="PANTHER" id="PTHR31126">
    <property type="entry name" value="TYROSINE-PROTEIN PHOSPHATASE"/>
    <property type="match status" value="1"/>
</dbReference>
<evidence type="ECO:0000256" key="2">
    <source>
        <dbReference type="SAM" id="SignalP"/>
    </source>
</evidence>
<dbReference type="Pfam" id="PF03162">
    <property type="entry name" value="Y_phosphatase2"/>
    <property type="match status" value="1"/>
</dbReference>
<dbReference type="PANTHER" id="PTHR31126:SF72">
    <property type="entry name" value="DUAL SPECIFICITY PROTEIN PHOSPHATASE TPBA"/>
    <property type="match status" value="1"/>
</dbReference>
<dbReference type="OrthoDB" id="9814896at2"/>
<evidence type="ECO:0000256" key="1">
    <source>
        <dbReference type="ARBA" id="ARBA00009580"/>
    </source>
</evidence>
<comment type="similarity">
    <text evidence="1">Belongs to the protein-tyrosine phosphatase family.</text>
</comment>